<organism evidence="1 2">
    <name type="scientific">Homo sapiens</name>
    <name type="common">Human</name>
    <dbReference type="NCBI Taxonomy" id="9606"/>
    <lineage>
        <taxon>Eukaryota</taxon>
        <taxon>Metazoa</taxon>
        <taxon>Chordata</taxon>
        <taxon>Craniata</taxon>
        <taxon>Vertebrata</taxon>
        <taxon>Euteleostomi</taxon>
        <taxon>Mammalia</taxon>
        <taxon>Eutheria</taxon>
        <taxon>Euarchontoglires</taxon>
        <taxon>Primates</taxon>
        <taxon>Haplorrhini</taxon>
        <taxon>Catarrhini</taxon>
        <taxon>Hominidae</taxon>
        <taxon>Homo</taxon>
    </lineage>
</organism>
<reference evidence="1 2" key="2">
    <citation type="journal article" date="2003" name="Nature">
        <title>The DNA sequence of human chromosome 7.</title>
        <authorList>
            <person name="Hillier L.W."/>
            <person name="Fulton R.S."/>
            <person name="Fulton L.A."/>
            <person name="Graves T.A."/>
            <person name="Pepin K.H."/>
            <person name="Wagner-McPherson C."/>
            <person name="Layman D."/>
            <person name="Maas J."/>
            <person name="Jaeger S."/>
            <person name="Walker R."/>
            <person name="Wylie K."/>
            <person name="Sekhon M."/>
            <person name="Becker M.C."/>
            <person name="O'Laughlin M.D."/>
            <person name="Schaller M.E."/>
            <person name="Fewell G.A."/>
            <person name="Delehaunty K.D."/>
            <person name="Miner T.L."/>
            <person name="Nash W.E."/>
            <person name="Cordes M."/>
            <person name="Du H."/>
            <person name="Sun H."/>
            <person name="Edwards J."/>
            <person name="Bradshaw-Cordum H."/>
            <person name="Ali J."/>
            <person name="Andrews S."/>
            <person name="Isak A."/>
            <person name="Vanbrunt A."/>
            <person name="Nguyen C."/>
            <person name="Du F."/>
            <person name="Lamar B."/>
            <person name="Courtney L."/>
            <person name="Kalicki J."/>
            <person name="Ozersky P."/>
            <person name="Bielicki L."/>
            <person name="Scott K."/>
            <person name="Holmes A."/>
            <person name="Harkins R."/>
            <person name="Harris A."/>
            <person name="Strong C.M."/>
            <person name="Hou S."/>
            <person name="Tomlinson C."/>
            <person name="Dauphin-Kohlberg S."/>
            <person name="Kozlowicz-Reilly A."/>
            <person name="Leonard S."/>
            <person name="Rohlfing T."/>
            <person name="Rock S.M."/>
            <person name="Tin-Wollam A.M."/>
            <person name="Abbott A."/>
            <person name="Minx P."/>
            <person name="Maupin R."/>
            <person name="Strowmatt C."/>
            <person name="Latreille P."/>
            <person name="Miller N."/>
            <person name="Johnson D."/>
            <person name="Murray J."/>
            <person name="Woessner J.P."/>
            <person name="Wendl M.C."/>
            <person name="Yang S.P."/>
            <person name="Schultz B.R."/>
            <person name="Wallis J.W."/>
            <person name="Spieth J."/>
            <person name="Bieri T.A."/>
            <person name="Nelson J.O."/>
            <person name="Berkowicz N."/>
            <person name="Wohldmann P.E."/>
            <person name="Cook L.L."/>
            <person name="Hickenbotham M.T."/>
            <person name="Eldred J."/>
            <person name="Williams D."/>
            <person name="Bedell J.A."/>
            <person name="Mardis E.R."/>
            <person name="Clifton S.W."/>
            <person name="Chissoe S.L."/>
            <person name="Marra M.A."/>
            <person name="Raymond C."/>
            <person name="Haugen E."/>
            <person name="Gillett W."/>
            <person name="Zhou Y."/>
            <person name="James R."/>
            <person name="Phelps K."/>
            <person name="Iadanoto S."/>
            <person name="Bubb K."/>
            <person name="Simms E."/>
            <person name="Levy R."/>
            <person name="Clendenning J."/>
            <person name="Kaul R."/>
            <person name="Kent W.J."/>
            <person name="Furey T.S."/>
            <person name="Baertsch R.A."/>
            <person name="Brent M.R."/>
            <person name="Keibler E."/>
            <person name="Flicek P."/>
            <person name="Bork P."/>
            <person name="Suyama M."/>
            <person name="Bailey J.A."/>
            <person name="Portnoy M.E."/>
            <person name="Torrents D."/>
            <person name="Chinwalla A.T."/>
            <person name="Gish W.R."/>
            <person name="Eddy S.R."/>
            <person name="McPherson J.D."/>
            <person name="Olson M.V."/>
            <person name="Eichler E.E."/>
            <person name="Green E.D."/>
            <person name="Waterston R.H."/>
            <person name="Wilson R.K."/>
        </authorList>
    </citation>
    <scope>NUCLEOTIDE SEQUENCE [LARGE SCALE GENOMIC DNA]</scope>
</reference>
<dbReference type="OpenTargets" id="ENSG00000205085"/>
<reference evidence="1 2" key="3">
    <citation type="journal article" date="2004" name="Nature">
        <title>Finishing the euchromatic sequence of the human genome.</title>
        <authorList>
            <consortium name="International Human Genome Sequencing Consortium"/>
        </authorList>
    </citation>
    <scope>NUCLEOTIDE SEQUENCE [LARGE SCALE GENOMIC DNA]</scope>
</reference>
<dbReference type="AlphaFoldDB" id="A0A804HIQ6"/>
<evidence type="ECO:0000313" key="1">
    <source>
        <dbReference type="Ensembl" id="ENSP00000507180.1"/>
    </source>
</evidence>
<accession>A0A804HIQ6</accession>
<gene>
    <name evidence="1" type="primary">GARIN1A</name>
</gene>
<dbReference type="EMBL" id="AC018638">
    <property type="status" value="NOT_ANNOTATED_CDS"/>
    <property type="molecule type" value="Genomic_DNA"/>
</dbReference>
<proteinExistence type="predicted"/>
<dbReference type="GeneTree" id="ENSGT00940000162027"/>
<sequence length="144" mass="15524">MSKIRGLPPEVREPGPGVELGVENGLLCQLIHSPEFNLFSNSVVFESNFIQVTKPGNWRDVCEGSATVILGVTSSVPSLPLPNVLLMANVTWPQGPFTTWSTPGDAPVINLSRAQWLTSVILALWEAEVGGSLEARSSRPTWAT</sequence>
<dbReference type="HGNC" id="HGNC:27998">
    <property type="gene designation" value="GARIN1A"/>
</dbReference>
<dbReference type="Bgee" id="ENSG00000205085">
    <property type="expression patterns" value="Expressed in sperm and 98 other cell types or tissues"/>
</dbReference>
<keyword evidence="2" id="KW-1185">Reference proteome</keyword>
<dbReference type="Proteomes" id="UP000005640">
    <property type="component" value="Chromosome 7"/>
</dbReference>
<name>A0A804HIQ6_HUMAN</name>
<protein>
    <submittedName>
        <fullName evidence="1">Golgi associated RAB2 interactor 1A</fullName>
    </submittedName>
</protein>
<reference evidence="1" key="5">
    <citation type="submission" date="2025-09" db="UniProtKB">
        <authorList>
            <consortium name="Ensembl"/>
        </authorList>
    </citation>
    <scope>IDENTIFICATION</scope>
</reference>
<evidence type="ECO:0000313" key="2">
    <source>
        <dbReference type="Proteomes" id="UP000005640"/>
    </source>
</evidence>
<dbReference type="PANTHER" id="PTHR22574:SF10">
    <property type="entry name" value="GOLGI-ASSOCIATED RAB2 INTERACTOR PROTEIN 1A"/>
    <property type="match status" value="1"/>
</dbReference>
<dbReference type="PANTHER" id="PTHR22574">
    <property type="match status" value="1"/>
</dbReference>
<dbReference type="Ensembl" id="ENST00000682361.1">
    <property type="protein sequence ID" value="ENSP00000507180.1"/>
    <property type="gene ID" value="ENSG00000205085.13"/>
</dbReference>
<reference evidence="1 2" key="1">
    <citation type="journal article" date="2001" name="Nature">
        <title>Initial sequencing and analysis of the human genome.</title>
        <authorList>
            <consortium name="International Human Genome Sequencing Consortium"/>
            <person name="Lander E.S."/>
            <person name="Linton L.M."/>
            <person name="Birren B."/>
            <person name="Nusbaum C."/>
            <person name="Zody M.C."/>
            <person name="Baldwin J."/>
            <person name="Devon K."/>
            <person name="Dewar K."/>
            <person name="Doyle M."/>
            <person name="FitzHugh W."/>
            <person name="Funke R."/>
            <person name="Gage D."/>
            <person name="Harris K."/>
            <person name="Heaford A."/>
            <person name="Howland J."/>
            <person name="Kann L."/>
            <person name="Lehoczky J."/>
            <person name="LeVine R."/>
            <person name="McEwan P."/>
            <person name="McKernan K."/>
            <person name="Meldrim J."/>
            <person name="Mesirov J.P."/>
            <person name="Miranda C."/>
            <person name="Morris W."/>
            <person name="Naylor J."/>
            <person name="Raymond C."/>
            <person name="Rosetti M."/>
            <person name="Santos R."/>
            <person name="Sheridan A."/>
            <person name="Sougnez C."/>
            <person name="Stange-Thomann N."/>
            <person name="Stojanovic N."/>
            <person name="Subramanian A."/>
            <person name="Wyman D."/>
            <person name="Rogers J."/>
            <person name="Sulston J."/>
            <person name="Ainscough R."/>
            <person name="Beck S."/>
            <person name="Bentley D."/>
            <person name="Burton J."/>
            <person name="Clee C."/>
            <person name="Carter N."/>
            <person name="Coulson A."/>
            <person name="Deadman R."/>
            <person name="Deloukas P."/>
            <person name="Dunham A."/>
            <person name="Dunham I."/>
            <person name="Durbin R."/>
            <person name="French L."/>
            <person name="Grafham D."/>
            <person name="Gregory S."/>
            <person name="Hubbard T."/>
            <person name="Humphray S."/>
            <person name="Hunt A."/>
            <person name="Jones M."/>
            <person name="Lloyd C."/>
            <person name="McMurray A."/>
            <person name="Matthews L."/>
            <person name="Mercer S."/>
            <person name="Milne S."/>
            <person name="Mullikin J.C."/>
            <person name="Mungall A."/>
            <person name="Plumb R."/>
            <person name="Ross M."/>
            <person name="Shownkeen R."/>
            <person name="Sims S."/>
            <person name="Waterston R.H."/>
            <person name="Wilson R.K."/>
            <person name="Hillier L.W."/>
            <person name="McPherson J.D."/>
            <person name="Marra M.A."/>
            <person name="Mardis E.R."/>
            <person name="Fulton L.A."/>
            <person name="Chinwalla A.T."/>
            <person name="Pepin K.H."/>
            <person name="Gish W.R."/>
            <person name="Chissoe S.L."/>
            <person name="Wendl M.C."/>
            <person name="Delehaunty K.D."/>
            <person name="Miner T.L."/>
            <person name="Delehaunty A."/>
            <person name="Kramer J.B."/>
            <person name="Cook L.L."/>
            <person name="Fulton R.S."/>
            <person name="Johnson D.L."/>
            <person name="Minx P.J."/>
            <person name="Clifton S.W."/>
            <person name="Hawkins T."/>
            <person name="Branscomb E."/>
            <person name="Predki P."/>
            <person name="Richardson P."/>
            <person name="Wenning S."/>
            <person name="Slezak T."/>
            <person name="Doggett N."/>
            <person name="Cheng J.F."/>
            <person name="Olsen A."/>
            <person name="Lucas S."/>
            <person name="Elkin C."/>
            <person name="Uberbacher E."/>
            <person name="Frazier M."/>
            <person name="Gibbs R.A."/>
            <person name="Muzny D.M."/>
            <person name="Scherer S.E."/>
            <person name="Bouck J.B."/>
            <person name="Sodergren E.J."/>
            <person name="Worley K.C."/>
            <person name="Rives C.M."/>
            <person name="Gorrell J.H."/>
            <person name="Metzker M.L."/>
            <person name="Naylor S.L."/>
            <person name="Kucherlapati R.S."/>
            <person name="Nelson D.L."/>
            <person name="Weinstock G.M."/>
            <person name="Sakaki Y."/>
            <person name="Fujiyama A."/>
            <person name="Hattori M."/>
            <person name="Yada T."/>
            <person name="Toyoda A."/>
            <person name="Itoh T."/>
            <person name="Kawagoe C."/>
            <person name="Watanabe H."/>
            <person name="Totoki Y."/>
            <person name="Taylor T."/>
            <person name="Weissenbach J."/>
            <person name="Heilig R."/>
            <person name="Saurin W."/>
            <person name="Artiguenave F."/>
            <person name="Brottier P."/>
            <person name="Bruls T."/>
            <person name="Pelletier E."/>
            <person name="Robert C."/>
            <person name="Wincker P."/>
            <person name="Smith D.R."/>
            <person name="Doucette-Stamm L."/>
            <person name="Rubenfield M."/>
            <person name="Weinstock K."/>
            <person name="Lee H.M."/>
            <person name="Dubois J."/>
            <person name="Rosenthal A."/>
            <person name="Platzer M."/>
            <person name="Nyakatura G."/>
            <person name="Taudien S."/>
            <person name="Rump A."/>
            <person name="Yang H."/>
            <person name="Yu J."/>
            <person name="Wang J."/>
            <person name="Huang G."/>
            <person name="Gu J."/>
            <person name="Hood L."/>
            <person name="Rowen L."/>
            <person name="Madan A."/>
            <person name="Qin S."/>
            <person name="Davis R.W."/>
            <person name="Federspiel N.A."/>
            <person name="Abola A.P."/>
            <person name="Proctor M.J."/>
            <person name="Myers R.M."/>
            <person name="Schmutz J."/>
            <person name="Dickson M."/>
            <person name="Grimwood J."/>
            <person name="Cox D.R."/>
            <person name="Olson M.V."/>
            <person name="Kaul R."/>
            <person name="Raymond C."/>
            <person name="Shimizu N."/>
            <person name="Kawasaki K."/>
            <person name="Minoshima S."/>
            <person name="Evans G.A."/>
            <person name="Athanasiou M."/>
            <person name="Schultz R."/>
            <person name="Roe B.A."/>
            <person name="Chen F."/>
            <person name="Pan H."/>
            <person name="Ramser J."/>
            <person name="Lehrach H."/>
            <person name="Reinhardt R."/>
            <person name="McCombie W.R."/>
            <person name="de la Bastide M."/>
            <person name="Dedhia N."/>
            <person name="Blocker H."/>
            <person name="Hornischer K."/>
            <person name="Nordsiek G."/>
            <person name="Agarwala R."/>
            <person name="Aravind L."/>
            <person name="Bailey J.A."/>
            <person name="Bateman A."/>
            <person name="Batzoglou S."/>
            <person name="Birney E."/>
            <person name="Bork P."/>
            <person name="Brown D.G."/>
            <person name="Burge C.B."/>
            <person name="Cerutti L."/>
            <person name="Chen H.C."/>
            <person name="Church D."/>
            <person name="Clamp M."/>
            <person name="Copley R.R."/>
            <person name="Doerks T."/>
            <person name="Eddy S.R."/>
            <person name="Eichler E.E."/>
            <person name="Furey T.S."/>
            <person name="Galagan J."/>
            <person name="Gilbert J.G."/>
            <person name="Harmon C."/>
            <person name="Hayashizaki Y."/>
            <person name="Haussler D."/>
            <person name="Hermjakob H."/>
            <person name="Hokamp K."/>
            <person name="Jang W."/>
            <person name="Johnson L.S."/>
            <person name="Jones T.A."/>
            <person name="Kasif S."/>
            <person name="Kaspryzk A."/>
            <person name="Kennedy S."/>
            <person name="Kent W.J."/>
            <person name="Kitts P."/>
            <person name="Koonin E.V."/>
            <person name="Korf I."/>
            <person name="Kulp D."/>
            <person name="Lancet D."/>
            <person name="Lowe T.M."/>
            <person name="McLysaght A."/>
            <person name="Mikkelsen T."/>
            <person name="Moran J.V."/>
            <person name="Mulder N."/>
            <person name="Pollara V.J."/>
            <person name="Ponting C.P."/>
            <person name="Schuler G."/>
            <person name="Schultz J."/>
            <person name="Slater G."/>
            <person name="Smit A.F."/>
            <person name="Stupka E."/>
            <person name="Szustakowski J."/>
            <person name="Thierry-Mieg D."/>
            <person name="Thierry-Mieg J."/>
            <person name="Wagner L."/>
            <person name="Wallis J."/>
            <person name="Wheeler R."/>
            <person name="Williams A."/>
            <person name="Wolf Y.I."/>
            <person name="Wolfe K.H."/>
            <person name="Yang S.P."/>
            <person name="Yeh R.F."/>
            <person name="Collins F."/>
            <person name="Guyer M.S."/>
            <person name="Peterson J."/>
            <person name="Felsenfeld A."/>
            <person name="Wetterstrand K.A."/>
            <person name="Patrinos A."/>
            <person name="Morgan M.J."/>
            <person name="de Jong P."/>
            <person name="Catanese J.J."/>
            <person name="Osoegawa K."/>
            <person name="Shizuya H."/>
            <person name="Choi S."/>
            <person name="Chen Y.J."/>
        </authorList>
    </citation>
    <scope>NUCLEOTIDE SEQUENCE [LARGE SCALE GENOMIC DNA]</scope>
</reference>
<reference evidence="1" key="4">
    <citation type="submission" date="2025-08" db="UniProtKB">
        <authorList>
            <consortium name="Ensembl"/>
        </authorList>
    </citation>
    <scope>IDENTIFICATION</scope>
</reference>